<dbReference type="Proteomes" id="UP001589894">
    <property type="component" value="Unassembled WGS sequence"/>
</dbReference>
<organism evidence="2 3">
    <name type="scientific">Plantactinospora siamensis</name>
    <dbReference type="NCBI Taxonomy" id="555372"/>
    <lineage>
        <taxon>Bacteria</taxon>
        <taxon>Bacillati</taxon>
        <taxon>Actinomycetota</taxon>
        <taxon>Actinomycetes</taxon>
        <taxon>Micromonosporales</taxon>
        <taxon>Micromonosporaceae</taxon>
        <taxon>Plantactinospora</taxon>
    </lineage>
</organism>
<dbReference type="Pfam" id="PF04480">
    <property type="entry name" value="DUF559"/>
    <property type="match status" value="1"/>
</dbReference>
<proteinExistence type="predicted"/>
<sequence length="244" mass="26898">MAQRAAVAYAAGRAALSSVTALDVHGVLQQLPGEPVHVDVPAETRLHAGPGLVVHRRQELILIPPRVVVRRTMPVIRLEDSLVDAWPVLPPDDRAGPVIRAVNDRLTTVGRLERALSGAPRLPGRAQLRGLLARLAAGCRSPLEIWGHDHVFVGPGMPAFARQVPIWLGSRTVYLDLYAERERVNIELDGAMAHGDPRQRERDLRRDAQLATLGILTVRFSGRRLIHEPGQVRRETLAILASRR</sequence>
<reference evidence="2 3" key="1">
    <citation type="submission" date="2024-09" db="EMBL/GenBank/DDBJ databases">
        <authorList>
            <person name="Sun Q."/>
            <person name="Mori K."/>
        </authorList>
    </citation>
    <scope>NUCLEOTIDE SEQUENCE [LARGE SCALE GENOMIC DNA]</scope>
    <source>
        <strain evidence="2 3">TBRC 2205</strain>
    </source>
</reference>
<dbReference type="GO" id="GO:0004519">
    <property type="term" value="F:endonuclease activity"/>
    <property type="evidence" value="ECO:0007669"/>
    <property type="project" value="UniProtKB-KW"/>
</dbReference>
<evidence type="ECO:0000313" key="2">
    <source>
        <dbReference type="EMBL" id="MFC0566442.1"/>
    </source>
</evidence>
<dbReference type="RefSeq" id="WP_377341074.1">
    <property type="nucleotide sequence ID" value="NZ_JBHLUE010000016.1"/>
</dbReference>
<keyword evidence="2" id="KW-0255">Endonuclease</keyword>
<dbReference type="Gene3D" id="3.40.960.10">
    <property type="entry name" value="VSR Endonuclease"/>
    <property type="match status" value="1"/>
</dbReference>
<feature type="domain" description="DUF559" evidence="1">
    <location>
        <begin position="160"/>
        <end position="239"/>
    </location>
</feature>
<keyword evidence="2" id="KW-0378">Hydrolase</keyword>
<gene>
    <name evidence="2" type="ORF">ACFFHU_20175</name>
</gene>
<dbReference type="EMBL" id="JBHLUE010000016">
    <property type="protein sequence ID" value="MFC0566442.1"/>
    <property type="molecule type" value="Genomic_DNA"/>
</dbReference>
<evidence type="ECO:0000259" key="1">
    <source>
        <dbReference type="Pfam" id="PF04480"/>
    </source>
</evidence>
<dbReference type="InterPro" id="IPR007569">
    <property type="entry name" value="DUF559"/>
</dbReference>
<protein>
    <submittedName>
        <fullName evidence="2">Endonuclease domain-containing protein</fullName>
    </submittedName>
</protein>
<comment type="caution">
    <text evidence="2">The sequence shown here is derived from an EMBL/GenBank/DDBJ whole genome shotgun (WGS) entry which is preliminary data.</text>
</comment>
<accession>A0ABV6P089</accession>
<evidence type="ECO:0000313" key="3">
    <source>
        <dbReference type="Proteomes" id="UP001589894"/>
    </source>
</evidence>
<keyword evidence="3" id="KW-1185">Reference proteome</keyword>
<keyword evidence="2" id="KW-0540">Nuclease</keyword>
<name>A0ABV6P089_9ACTN</name>